<dbReference type="PIRSF" id="PIRSF002096">
    <property type="entry name" value="HnS"/>
    <property type="match status" value="1"/>
</dbReference>
<dbReference type="GO" id="GO:0003680">
    <property type="term" value="F:minor groove of adenine-thymine-rich DNA binding"/>
    <property type="evidence" value="ECO:0007669"/>
    <property type="project" value="TreeGrafter"/>
</dbReference>
<evidence type="ECO:0000256" key="5">
    <source>
        <dbReference type="PIRNR" id="PIRNR002096"/>
    </source>
</evidence>
<dbReference type="PANTHER" id="PTHR38097">
    <property type="match status" value="1"/>
</dbReference>
<dbReference type="Pfam" id="PF22470">
    <property type="entry name" value="Histone_HNS_N"/>
    <property type="match status" value="1"/>
</dbReference>
<dbReference type="GO" id="GO:0032993">
    <property type="term" value="C:protein-DNA complex"/>
    <property type="evidence" value="ECO:0007669"/>
    <property type="project" value="TreeGrafter"/>
</dbReference>
<feature type="DNA-binding region" evidence="6">
    <location>
        <begin position="112"/>
        <end position="117"/>
    </location>
</feature>
<dbReference type="STRING" id="1122938.SAMN05660772_02119"/>
<dbReference type="GO" id="GO:0001217">
    <property type="term" value="F:DNA-binding transcription repressor activity"/>
    <property type="evidence" value="ECO:0007669"/>
    <property type="project" value="TreeGrafter"/>
</dbReference>
<sequence>MNELIKALSNLRKLRTLVKDLSLEQLEAISAKFTSVIIEKKEESLILKKQEEQRLQKITSFKEYLNNSGLSKEELASILLEDHTAKSKKRVVRPAKYHFTDENGKSKTWTGQGRTPKAIQTALNNGKSLSDFEI</sequence>
<dbReference type="GO" id="GO:0046983">
    <property type="term" value="F:protein dimerization activity"/>
    <property type="evidence" value="ECO:0007669"/>
    <property type="project" value="InterPro"/>
</dbReference>
<evidence type="ECO:0000256" key="3">
    <source>
        <dbReference type="ARBA" id="ARBA00022490"/>
    </source>
</evidence>
<comment type="subcellular location">
    <subcellularLocation>
        <location evidence="1">Cytoplasm</location>
        <location evidence="1">Nucleoid</location>
    </subcellularLocation>
</comment>
<keyword evidence="9" id="KW-1185">Reference proteome</keyword>
<dbReference type="FunFam" id="4.10.430.10:FF:000001">
    <property type="entry name" value="DNA-binding protein"/>
    <property type="match status" value="1"/>
</dbReference>
<dbReference type="AlphaFoldDB" id="A0A1W1UN04"/>
<evidence type="ECO:0000256" key="1">
    <source>
        <dbReference type="ARBA" id="ARBA00004453"/>
    </source>
</evidence>
<dbReference type="Pfam" id="PF00816">
    <property type="entry name" value="Histone_HNS"/>
    <property type="match status" value="1"/>
</dbReference>
<dbReference type="RefSeq" id="WP_084256592.1">
    <property type="nucleotide sequence ID" value="NZ_FWWV01000009.1"/>
</dbReference>
<evidence type="ECO:0000256" key="4">
    <source>
        <dbReference type="ARBA" id="ARBA00023125"/>
    </source>
</evidence>
<proteinExistence type="inferred from homology"/>
<evidence type="ECO:0000256" key="2">
    <source>
        <dbReference type="ARBA" id="ARBA00010610"/>
    </source>
</evidence>
<name>A0A1W1UN04_9PAST</name>
<dbReference type="SMART" id="SM00528">
    <property type="entry name" value="HNS"/>
    <property type="match status" value="1"/>
</dbReference>
<feature type="domain" description="DNA-binding protein H-NS-like C-terminal" evidence="7">
    <location>
        <begin position="87"/>
        <end position="134"/>
    </location>
</feature>
<dbReference type="InterPro" id="IPR037150">
    <property type="entry name" value="H-NS_C_dom_sf"/>
</dbReference>
<evidence type="ECO:0000259" key="7">
    <source>
        <dbReference type="SMART" id="SM00528"/>
    </source>
</evidence>
<protein>
    <recommendedName>
        <fullName evidence="5">DNA-binding protein</fullName>
    </recommendedName>
</protein>
<gene>
    <name evidence="8" type="ORF">SAMN05660772_02119</name>
</gene>
<keyword evidence="3" id="KW-0963">Cytoplasm</keyword>
<dbReference type="SUPFAM" id="SSF81273">
    <property type="entry name" value="H-NS histone-like proteins"/>
    <property type="match status" value="2"/>
</dbReference>
<dbReference type="EMBL" id="FWWV01000009">
    <property type="protein sequence ID" value="SMB82476.1"/>
    <property type="molecule type" value="Genomic_DNA"/>
</dbReference>
<dbReference type="GO" id="GO:0003681">
    <property type="term" value="F:bent DNA binding"/>
    <property type="evidence" value="ECO:0007669"/>
    <property type="project" value="TreeGrafter"/>
</dbReference>
<evidence type="ECO:0000313" key="9">
    <source>
        <dbReference type="Proteomes" id="UP000192408"/>
    </source>
</evidence>
<dbReference type="Gene3D" id="1.10.287.1050">
    <property type="entry name" value="H-NS histone-like proteins"/>
    <property type="match status" value="1"/>
</dbReference>
<reference evidence="9" key="1">
    <citation type="submission" date="2017-04" db="EMBL/GenBank/DDBJ databases">
        <authorList>
            <person name="Varghese N."/>
            <person name="Submissions S."/>
        </authorList>
    </citation>
    <scope>NUCLEOTIDE SEQUENCE [LARGE SCALE GENOMIC DNA]</scope>
    <source>
        <strain evidence="9">DSM 23072</strain>
    </source>
</reference>
<comment type="similarity">
    <text evidence="2 5">Belongs to the histone-like protein H-NS family.</text>
</comment>
<dbReference type="GO" id="GO:0005829">
    <property type="term" value="C:cytosol"/>
    <property type="evidence" value="ECO:0007669"/>
    <property type="project" value="TreeGrafter"/>
</dbReference>
<organism evidence="8 9">
    <name type="scientific">Pasteurella testudinis DSM 23072</name>
    <dbReference type="NCBI Taxonomy" id="1122938"/>
    <lineage>
        <taxon>Bacteria</taxon>
        <taxon>Pseudomonadati</taxon>
        <taxon>Pseudomonadota</taxon>
        <taxon>Gammaproteobacteria</taxon>
        <taxon>Pasteurellales</taxon>
        <taxon>Pasteurellaceae</taxon>
        <taxon>Pasteurella</taxon>
    </lineage>
</organism>
<accession>A0A1W1UN04</accession>
<dbReference type="GO" id="GO:0030527">
    <property type="term" value="F:structural constituent of chromatin"/>
    <property type="evidence" value="ECO:0007669"/>
    <property type="project" value="InterPro"/>
</dbReference>
<dbReference type="Gene3D" id="4.10.430.10">
    <property type="entry name" value="Histone-like protein H-NS, C-terminal domain"/>
    <property type="match status" value="1"/>
</dbReference>
<keyword evidence="4 5" id="KW-0238">DNA-binding</keyword>
<dbReference type="PANTHER" id="PTHR38097:SF2">
    <property type="entry name" value="DNA-BINDING PROTEIN STPA"/>
    <property type="match status" value="1"/>
</dbReference>
<dbReference type="GO" id="GO:0000976">
    <property type="term" value="F:transcription cis-regulatory region binding"/>
    <property type="evidence" value="ECO:0007669"/>
    <property type="project" value="TreeGrafter"/>
</dbReference>
<dbReference type="InterPro" id="IPR054180">
    <property type="entry name" value="H-NS-like_N"/>
</dbReference>
<dbReference type="GO" id="GO:0009295">
    <property type="term" value="C:nucleoid"/>
    <property type="evidence" value="ECO:0007669"/>
    <property type="project" value="UniProtKB-SubCell"/>
</dbReference>
<evidence type="ECO:0000313" key="8">
    <source>
        <dbReference type="EMBL" id="SMB82476.1"/>
    </source>
</evidence>
<dbReference type="Proteomes" id="UP000192408">
    <property type="component" value="Unassembled WGS sequence"/>
</dbReference>
<dbReference type="InterPro" id="IPR001801">
    <property type="entry name" value="Histone_HNS"/>
</dbReference>
<dbReference type="InterPro" id="IPR027444">
    <property type="entry name" value="H-NS_C_dom"/>
</dbReference>
<evidence type="ECO:0000256" key="6">
    <source>
        <dbReference type="PIRSR" id="PIRSR002096-1"/>
    </source>
</evidence>
<dbReference type="InterPro" id="IPR027454">
    <property type="entry name" value="Histone_HNS_N"/>
</dbReference>